<reference evidence="2 3" key="1">
    <citation type="submission" date="2024-10" db="EMBL/GenBank/DDBJ databases">
        <title>Updated reference genomes for cyclostephanoid diatoms.</title>
        <authorList>
            <person name="Roberts W.R."/>
            <person name="Alverson A.J."/>
        </authorList>
    </citation>
    <scope>NUCLEOTIDE SEQUENCE [LARGE SCALE GENOMIC DNA]</scope>
    <source>
        <strain evidence="2 3">AJA276-08</strain>
    </source>
</reference>
<accession>A0ABD3PI20</accession>
<protein>
    <submittedName>
        <fullName evidence="2">Uncharacterized protein</fullName>
    </submittedName>
</protein>
<gene>
    <name evidence="2" type="ORF">ACHAW5_003577</name>
</gene>
<keyword evidence="3" id="KW-1185">Reference proteome</keyword>
<dbReference type="AlphaFoldDB" id="A0ABD3PI20"/>
<organism evidence="2 3">
    <name type="scientific">Stephanodiscus triporus</name>
    <dbReference type="NCBI Taxonomy" id="2934178"/>
    <lineage>
        <taxon>Eukaryota</taxon>
        <taxon>Sar</taxon>
        <taxon>Stramenopiles</taxon>
        <taxon>Ochrophyta</taxon>
        <taxon>Bacillariophyta</taxon>
        <taxon>Coscinodiscophyceae</taxon>
        <taxon>Thalassiosirophycidae</taxon>
        <taxon>Stephanodiscales</taxon>
        <taxon>Stephanodiscaceae</taxon>
        <taxon>Stephanodiscus</taxon>
    </lineage>
</organism>
<dbReference type="EMBL" id="JALLAZ020000758">
    <property type="protein sequence ID" value="KAL3787825.1"/>
    <property type="molecule type" value="Genomic_DNA"/>
</dbReference>
<feature type="region of interest" description="Disordered" evidence="1">
    <location>
        <begin position="1"/>
        <end position="20"/>
    </location>
</feature>
<comment type="caution">
    <text evidence="2">The sequence shown here is derived from an EMBL/GenBank/DDBJ whole genome shotgun (WGS) entry which is preliminary data.</text>
</comment>
<proteinExistence type="predicted"/>
<evidence type="ECO:0000313" key="2">
    <source>
        <dbReference type="EMBL" id="KAL3787825.1"/>
    </source>
</evidence>
<name>A0ABD3PI20_9STRA</name>
<dbReference type="Proteomes" id="UP001530315">
    <property type="component" value="Unassembled WGS sequence"/>
</dbReference>
<evidence type="ECO:0000313" key="3">
    <source>
        <dbReference type="Proteomes" id="UP001530315"/>
    </source>
</evidence>
<sequence length="49" mass="5214">MQSTTPPMRRKSRWGCQNHPEANTATSCAGLLAVVAISGQMSLPVMANL</sequence>
<evidence type="ECO:0000256" key="1">
    <source>
        <dbReference type="SAM" id="MobiDB-lite"/>
    </source>
</evidence>